<accession>A0A8H5TG86</accession>
<dbReference type="AlphaFoldDB" id="A0A8H5TG86"/>
<evidence type="ECO:0000313" key="1">
    <source>
        <dbReference type="EMBL" id="KAF5670556.1"/>
    </source>
</evidence>
<dbReference type="Proteomes" id="UP000567885">
    <property type="component" value="Unassembled WGS sequence"/>
</dbReference>
<protein>
    <submittedName>
        <fullName evidence="1">Uncharacterized protein</fullName>
    </submittedName>
</protein>
<organism evidence="1 2">
    <name type="scientific">Fusarium heterosporum</name>
    <dbReference type="NCBI Taxonomy" id="42747"/>
    <lineage>
        <taxon>Eukaryota</taxon>
        <taxon>Fungi</taxon>
        <taxon>Dikarya</taxon>
        <taxon>Ascomycota</taxon>
        <taxon>Pezizomycotina</taxon>
        <taxon>Sordariomycetes</taxon>
        <taxon>Hypocreomycetidae</taxon>
        <taxon>Hypocreales</taxon>
        <taxon>Nectriaceae</taxon>
        <taxon>Fusarium</taxon>
        <taxon>Fusarium heterosporum species complex</taxon>
    </lineage>
</organism>
<sequence length="187" mass="21262">MVRTLQPPVEGVMASEVFERIQPLTLNFRDPKGMLTIPTNYASQDAMDQDITHVVDGIKSVREDFTTMAAKGFVDGDYVATALSAAELVVDGMVHHVQRHYDQRQEGLRTCREREYAKIGKTGYRNLFKRAFATVSNAIDIKAAVMKKEKNKRMDILHDALEKLRMHSHLVHLTDGGREPHWNWSLA</sequence>
<gene>
    <name evidence="1" type="ORF">FHETE_4463</name>
</gene>
<comment type="caution">
    <text evidence="1">The sequence shown here is derived from an EMBL/GenBank/DDBJ whole genome shotgun (WGS) entry which is preliminary data.</text>
</comment>
<keyword evidence="2" id="KW-1185">Reference proteome</keyword>
<name>A0A8H5TG86_FUSHE</name>
<dbReference type="OrthoDB" id="5087296at2759"/>
<reference evidence="1 2" key="1">
    <citation type="submission" date="2020-05" db="EMBL/GenBank/DDBJ databases">
        <title>Identification and distribution of gene clusters putatively required for synthesis of sphingolipid metabolism inhibitors in phylogenetically diverse species of the filamentous fungus Fusarium.</title>
        <authorList>
            <person name="Kim H.-S."/>
            <person name="Busman M."/>
            <person name="Brown D.W."/>
            <person name="Divon H."/>
            <person name="Uhlig S."/>
            <person name="Proctor R.H."/>
        </authorList>
    </citation>
    <scope>NUCLEOTIDE SEQUENCE [LARGE SCALE GENOMIC DNA]</scope>
    <source>
        <strain evidence="1 2">NRRL 20693</strain>
    </source>
</reference>
<proteinExistence type="predicted"/>
<evidence type="ECO:0000313" key="2">
    <source>
        <dbReference type="Proteomes" id="UP000567885"/>
    </source>
</evidence>
<dbReference type="EMBL" id="JAAGWQ010000075">
    <property type="protein sequence ID" value="KAF5670556.1"/>
    <property type="molecule type" value="Genomic_DNA"/>
</dbReference>